<gene>
    <name evidence="2" type="ORF">TRUGW13939_05191</name>
</gene>
<dbReference type="GeneID" id="55992689"/>
<accession>A0A7H8QVM3</accession>
<evidence type="ECO:0000259" key="1">
    <source>
        <dbReference type="Pfam" id="PF17109"/>
    </source>
</evidence>
<dbReference type="KEGG" id="trg:TRUGW13939_05191"/>
<evidence type="ECO:0000313" key="3">
    <source>
        <dbReference type="Proteomes" id="UP000509510"/>
    </source>
</evidence>
<dbReference type="Pfam" id="PF17109">
    <property type="entry name" value="Goodbye"/>
    <property type="match status" value="1"/>
</dbReference>
<keyword evidence="3" id="KW-1185">Reference proteome</keyword>
<evidence type="ECO:0000313" key="2">
    <source>
        <dbReference type="EMBL" id="QKX58070.1"/>
    </source>
</evidence>
<dbReference type="Proteomes" id="UP000509510">
    <property type="component" value="Chromosome III"/>
</dbReference>
<proteinExistence type="predicted"/>
<dbReference type="InterPro" id="IPR031350">
    <property type="entry name" value="Goodbye_dom"/>
</dbReference>
<reference evidence="3" key="1">
    <citation type="submission" date="2020-06" db="EMBL/GenBank/DDBJ databases">
        <title>A chromosome-scale genome assembly of Talaromyces rugulosus W13939.</title>
        <authorList>
            <person name="Wang B."/>
            <person name="Guo L."/>
            <person name="Ye K."/>
            <person name="Wang L."/>
        </authorList>
    </citation>
    <scope>NUCLEOTIDE SEQUENCE [LARGE SCALE GENOMIC DNA]</scope>
    <source>
        <strain evidence="3">W13939</strain>
    </source>
</reference>
<dbReference type="AlphaFoldDB" id="A0A7H8QVM3"/>
<sequence>MDSNRTALKPDMTDASVPTWQDAPATYEETSGRSIAEANEYSTEIHIVDHLRDVLQETEQKISALRNRHAIWGYLNTALKPLRYLCSLAKLVTKLTQFTPAYTVLSAVLYLLKAVEGPHSQTRINPNLEEILTKLIYVDLEIFAQAERPIKKRNIVEFMSTAFLGKDLEVEYLLVKRNLILEELEAATSNAV</sequence>
<name>A0A7H8QVM3_TALRU</name>
<dbReference type="OrthoDB" id="448455at2759"/>
<feature type="domain" description="Fungal STAND N-terminal Goodbye" evidence="1">
    <location>
        <begin position="20"/>
        <end position="121"/>
    </location>
</feature>
<organism evidence="2 3">
    <name type="scientific">Talaromyces rugulosus</name>
    <name type="common">Penicillium rugulosum</name>
    <dbReference type="NCBI Taxonomy" id="121627"/>
    <lineage>
        <taxon>Eukaryota</taxon>
        <taxon>Fungi</taxon>
        <taxon>Dikarya</taxon>
        <taxon>Ascomycota</taxon>
        <taxon>Pezizomycotina</taxon>
        <taxon>Eurotiomycetes</taxon>
        <taxon>Eurotiomycetidae</taxon>
        <taxon>Eurotiales</taxon>
        <taxon>Trichocomaceae</taxon>
        <taxon>Talaromyces</taxon>
        <taxon>Talaromyces sect. Islandici</taxon>
    </lineage>
</organism>
<dbReference type="EMBL" id="CP055900">
    <property type="protein sequence ID" value="QKX58070.1"/>
    <property type="molecule type" value="Genomic_DNA"/>
</dbReference>
<dbReference type="RefSeq" id="XP_035344248.1">
    <property type="nucleotide sequence ID" value="XM_035488355.1"/>
</dbReference>
<protein>
    <recommendedName>
        <fullName evidence="1">Fungal STAND N-terminal Goodbye domain-containing protein</fullName>
    </recommendedName>
</protein>